<protein>
    <submittedName>
        <fullName evidence="1">Uncharacterized protein</fullName>
    </submittedName>
</protein>
<accession>A0A0L0F3Z3</accession>
<keyword evidence="2" id="KW-1185">Reference proteome</keyword>
<dbReference type="AlphaFoldDB" id="A0A0L0F3Z3"/>
<dbReference type="EMBL" id="KQ248868">
    <property type="protein sequence ID" value="KNC71407.1"/>
    <property type="molecule type" value="Genomic_DNA"/>
</dbReference>
<dbReference type="InterPro" id="IPR036291">
    <property type="entry name" value="NAD(P)-bd_dom_sf"/>
</dbReference>
<name>A0A0L0F3Z3_9EUKA</name>
<reference evidence="1 2" key="1">
    <citation type="submission" date="2011-02" db="EMBL/GenBank/DDBJ databases">
        <title>The Genome Sequence of Sphaeroforma arctica JP610.</title>
        <authorList>
            <consortium name="The Broad Institute Genome Sequencing Platform"/>
            <person name="Russ C."/>
            <person name="Cuomo C."/>
            <person name="Young S.K."/>
            <person name="Zeng Q."/>
            <person name="Gargeya S."/>
            <person name="Alvarado L."/>
            <person name="Berlin A."/>
            <person name="Chapman S.B."/>
            <person name="Chen Z."/>
            <person name="Freedman E."/>
            <person name="Gellesch M."/>
            <person name="Goldberg J."/>
            <person name="Griggs A."/>
            <person name="Gujja S."/>
            <person name="Heilman E."/>
            <person name="Heiman D."/>
            <person name="Howarth C."/>
            <person name="Mehta T."/>
            <person name="Neiman D."/>
            <person name="Pearson M."/>
            <person name="Roberts A."/>
            <person name="Saif S."/>
            <person name="Shea T."/>
            <person name="Shenoy N."/>
            <person name="Sisk P."/>
            <person name="Stolte C."/>
            <person name="Sykes S."/>
            <person name="White J."/>
            <person name="Yandava C."/>
            <person name="Burger G."/>
            <person name="Gray M.W."/>
            <person name="Holland P.W.H."/>
            <person name="King N."/>
            <person name="Lang F.B.F."/>
            <person name="Roger A.J."/>
            <person name="Ruiz-Trillo I."/>
            <person name="Haas B."/>
            <person name="Nusbaum C."/>
            <person name="Birren B."/>
        </authorList>
    </citation>
    <scope>NUCLEOTIDE SEQUENCE [LARGE SCALE GENOMIC DNA]</scope>
    <source>
        <strain evidence="1 2">JP610</strain>
    </source>
</reference>
<dbReference type="RefSeq" id="XP_014145309.1">
    <property type="nucleotide sequence ID" value="XM_014289834.1"/>
</dbReference>
<dbReference type="Gene3D" id="3.40.50.720">
    <property type="entry name" value="NAD(P)-binding Rossmann-like Domain"/>
    <property type="match status" value="1"/>
</dbReference>
<dbReference type="GeneID" id="25916557"/>
<sequence>MGIGRGIAEVLVAEGVNVLINGRNPKTTQEAVDSVNRMDLGPGKVVG</sequence>
<feature type="non-terminal residue" evidence="1">
    <location>
        <position position="47"/>
    </location>
</feature>
<evidence type="ECO:0000313" key="1">
    <source>
        <dbReference type="EMBL" id="KNC71407.1"/>
    </source>
</evidence>
<proteinExistence type="predicted"/>
<dbReference type="SUPFAM" id="SSF51735">
    <property type="entry name" value="NAD(P)-binding Rossmann-fold domains"/>
    <property type="match status" value="1"/>
</dbReference>
<organism evidence="1 2">
    <name type="scientific">Sphaeroforma arctica JP610</name>
    <dbReference type="NCBI Taxonomy" id="667725"/>
    <lineage>
        <taxon>Eukaryota</taxon>
        <taxon>Ichthyosporea</taxon>
        <taxon>Ichthyophonida</taxon>
        <taxon>Sphaeroforma</taxon>
    </lineage>
</organism>
<gene>
    <name evidence="1" type="ORF">SARC_16053</name>
</gene>
<dbReference type="Proteomes" id="UP000054560">
    <property type="component" value="Unassembled WGS sequence"/>
</dbReference>
<evidence type="ECO:0000313" key="2">
    <source>
        <dbReference type="Proteomes" id="UP000054560"/>
    </source>
</evidence>